<comment type="caution">
    <text evidence="1">The sequence shown here is derived from an EMBL/GenBank/DDBJ whole genome shotgun (WGS) entry which is preliminary data.</text>
</comment>
<reference evidence="1" key="1">
    <citation type="submission" date="2018-11" db="EMBL/GenBank/DDBJ databases">
        <authorList>
            <consortium name="PulseNet: The National Subtyping Network for Foodborne Disease Surveillance"/>
            <person name="Tarr C.L."/>
            <person name="Trees E."/>
            <person name="Katz L.S."/>
            <person name="Carleton-Romer H.A."/>
            <person name="Stroika S."/>
            <person name="Kucerova Z."/>
            <person name="Roache K.F."/>
            <person name="Sabol A.L."/>
            <person name="Besser J."/>
            <person name="Gerner-Smidt P."/>
        </authorList>
    </citation>
    <scope>NUCLEOTIDE SEQUENCE [LARGE SCALE GENOMIC DNA]</scope>
    <source>
        <strain evidence="1">PNUSAS059687</strain>
    </source>
</reference>
<dbReference type="AlphaFoldDB" id="A0A3J2D1U3"/>
<gene>
    <name evidence="1" type="ORF">EEN88_05325</name>
</gene>
<sequence>MAEQELNTKRVKSIKLQFPQDLIFNELIECMFAMLNSNQAKYINEKIELVQNEWVYQTTIDALNAIMDKEQKSFIHKEFKLLYNDEFFYPNRQDEGYLFRQEINRIFNLKLK</sequence>
<proteinExistence type="predicted"/>
<dbReference type="Proteomes" id="UP000839513">
    <property type="component" value="Unassembled WGS sequence"/>
</dbReference>
<organism evidence="1">
    <name type="scientific">Salmonella enterica</name>
    <name type="common">Salmonella choleraesuis</name>
    <dbReference type="NCBI Taxonomy" id="28901"/>
    <lineage>
        <taxon>Bacteria</taxon>
        <taxon>Pseudomonadati</taxon>
        <taxon>Pseudomonadota</taxon>
        <taxon>Gammaproteobacteria</taxon>
        <taxon>Enterobacterales</taxon>
        <taxon>Enterobacteriaceae</taxon>
        <taxon>Salmonella</taxon>
    </lineage>
</organism>
<dbReference type="EMBL" id="RNUA01000011">
    <property type="protein sequence ID" value="MHS97301.1"/>
    <property type="molecule type" value="Genomic_DNA"/>
</dbReference>
<accession>A0A3J2D1U3</accession>
<name>A0A3J2D1U3_SALER</name>
<protein>
    <submittedName>
        <fullName evidence="1">Uncharacterized protein</fullName>
    </submittedName>
</protein>
<evidence type="ECO:0000313" key="1">
    <source>
        <dbReference type="EMBL" id="MHS97301.1"/>
    </source>
</evidence>